<organism evidence="9 10">
    <name type="scientific">Dreissena polymorpha</name>
    <name type="common">Zebra mussel</name>
    <name type="synonym">Mytilus polymorpha</name>
    <dbReference type="NCBI Taxonomy" id="45954"/>
    <lineage>
        <taxon>Eukaryota</taxon>
        <taxon>Metazoa</taxon>
        <taxon>Spiralia</taxon>
        <taxon>Lophotrochozoa</taxon>
        <taxon>Mollusca</taxon>
        <taxon>Bivalvia</taxon>
        <taxon>Autobranchia</taxon>
        <taxon>Heteroconchia</taxon>
        <taxon>Euheterodonta</taxon>
        <taxon>Imparidentia</taxon>
        <taxon>Neoheterodontei</taxon>
        <taxon>Myida</taxon>
        <taxon>Dreissenoidea</taxon>
        <taxon>Dreissenidae</taxon>
        <taxon>Dreissena</taxon>
    </lineage>
</organism>
<dbReference type="InterPro" id="IPR039903">
    <property type="entry name" value="Zswim2"/>
</dbReference>
<dbReference type="AlphaFoldDB" id="A0A9D4QRA1"/>
<dbReference type="EMBL" id="JAIWYP010000004">
    <property type="protein sequence ID" value="KAH3840283.1"/>
    <property type="molecule type" value="Genomic_DNA"/>
</dbReference>
<keyword evidence="3" id="KW-0862">Zinc</keyword>
<sequence>MARSVPWRRECNDVVFWRQTEAQNATIYILRETGPTGFLLKEEGETKPCKAFLGDPHSCTCTQFMKDRDLCKHICWLLLKKFRVPQTNPISWQKGLVEREINEILRGLTQQMRKKVPTAVTRWRRPMSSDSDAREVIPQRDIAEDDVCPICQDELLKKRLPVTYCKFGCGNSIHIKCMKVWAEHQKSQGETTVKCPFCREDFGPFEMLKYENRNAEGVQQGGRMDRHLGTTCQSCRVSPIEGKCYRCSSCADFHLCQSCFNTPIHTQHAFQYRHKRNQRWTAAGRAYGAVLPQAIVDDLVNREISENDYDLLTQLDANAGTIGSDIPEDVVNGFPLEKVRGTGPLLQPGVQCRICLHGYQVGQFVRKLPRCKHKFHKDCIDNWLLHSRPTCPIDGQVVWDRFSAQLDGESTRTNRKPANRPLQDSSTQNRNVINLEIPGMGISLRTHVPSEPCVQVQERAPRVRPGVRRGRERSDRETERFLNSIQNNFSLSGIAIGADGDDVGHDRHVQPTFGGRQLHAAAVDRNTDGGQRPYESDPPVAITSSQIGQENDDPLEEVVAANQNSGRSQHSGHHGNNFHGNPLIPNCRAQNPGSVFGQQITRQHNATASLLSNAERLDAYTALPEISAHDFVNGFSENSDHLHSPARTNQANVFADIPPEHRLFSTMNPSEQGSSSHVMFQLDGPAQRRQYGATSSAPASVNGERGRAAQRGWNQGSSVTRNRSNSRERVQPVSGQIPKEGEHLLERLTLFTDLYLGNHPRTQAPVSNKPPLNGLPPRPQRRANHLAARQRRFENERRRNDFSLEGNACSDVTLRDLLG</sequence>
<evidence type="ECO:0000313" key="10">
    <source>
        <dbReference type="Proteomes" id="UP000828390"/>
    </source>
</evidence>
<feature type="domain" description="RING-type" evidence="6">
    <location>
        <begin position="148"/>
        <end position="199"/>
    </location>
</feature>
<dbReference type="GO" id="GO:0008270">
    <property type="term" value="F:zinc ion binding"/>
    <property type="evidence" value="ECO:0007669"/>
    <property type="project" value="UniProtKB-KW"/>
</dbReference>
<dbReference type="PROSITE" id="PS50966">
    <property type="entry name" value="ZF_SWIM"/>
    <property type="match status" value="1"/>
</dbReference>
<dbReference type="OrthoDB" id="8062037at2759"/>
<dbReference type="InterPro" id="IPR043145">
    <property type="entry name" value="Znf_ZZ_sf"/>
</dbReference>
<feature type="region of interest" description="Disordered" evidence="5">
    <location>
        <begin position="408"/>
        <end position="429"/>
    </location>
</feature>
<evidence type="ECO:0000313" key="9">
    <source>
        <dbReference type="EMBL" id="KAH3840283.1"/>
    </source>
</evidence>
<proteinExistence type="predicted"/>
<feature type="region of interest" description="Disordered" evidence="5">
    <location>
        <begin position="563"/>
        <end position="591"/>
    </location>
</feature>
<evidence type="ECO:0000256" key="5">
    <source>
        <dbReference type="SAM" id="MobiDB-lite"/>
    </source>
</evidence>
<keyword evidence="10" id="KW-1185">Reference proteome</keyword>
<dbReference type="Pfam" id="PF00569">
    <property type="entry name" value="ZZ"/>
    <property type="match status" value="1"/>
</dbReference>
<dbReference type="PROSITE" id="PS01357">
    <property type="entry name" value="ZF_ZZ_1"/>
    <property type="match status" value="1"/>
</dbReference>
<protein>
    <recommendedName>
        <fullName evidence="11">E3 ubiquitin-protein ligase ZSWIM2</fullName>
    </recommendedName>
</protein>
<dbReference type="CDD" id="cd16486">
    <property type="entry name" value="mRING-H2-C3H2C2D_ZSWM2"/>
    <property type="match status" value="1"/>
</dbReference>
<dbReference type="PROSITE" id="PS50089">
    <property type="entry name" value="ZF_RING_2"/>
    <property type="match status" value="2"/>
</dbReference>
<evidence type="ECO:0000259" key="7">
    <source>
        <dbReference type="PROSITE" id="PS50135"/>
    </source>
</evidence>
<dbReference type="Gene3D" id="3.30.40.10">
    <property type="entry name" value="Zinc/RING finger domain, C3HC4 (zinc finger)"/>
    <property type="match status" value="2"/>
</dbReference>
<dbReference type="Pfam" id="PF13639">
    <property type="entry name" value="zf-RING_2"/>
    <property type="match status" value="1"/>
</dbReference>
<gene>
    <name evidence="9" type="ORF">DPMN_113730</name>
</gene>
<dbReference type="InterPro" id="IPR007527">
    <property type="entry name" value="Znf_SWIM"/>
</dbReference>
<comment type="caution">
    <text evidence="9">The sequence shown here is derived from an EMBL/GenBank/DDBJ whole genome shotgun (WGS) entry which is preliminary data.</text>
</comment>
<dbReference type="Gene3D" id="3.30.60.90">
    <property type="match status" value="1"/>
</dbReference>
<keyword evidence="1" id="KW-0479">Metal-binding</keyword>
<dbReference type="Proteomes" id="UP000828390">
    <property type="component" value="Unassembled WGS sequence"/>
</dbReference>
<feature type="region of interest" description="Disordered" evidence="5">
    <location>
        <begin position="688"/>
        <end position="735"/>
    </location>
</feature>
<name>A0A9D4QRA1_DREPO</name>
<dbReference type="PANTHER" id="PTHR21540:SF3">
    <property type="entry name" value="E3 UBIQUITIN-PROTEIN LIGASE ZSWIM2"/>
    <property type="match status" value="1"/>
</dbReference>
<evidence type="ECO:0000256" key="4">
    <source>
        <dbReference type="PROSITE-ProRule" id="PRU00228"/>
    </source>
</evidence>
<feature type="domain" description="RING-type" evidence="6">
    <location>
        <begin position="352"/>
        <end position="394"/>
    </location>
</feature>
<reference evidence="9" key="1">
    <citation type="journal article" date="2019" name="bioRxiv">
        <title>The Genome of the Zebra Mussel, Dreissena polymorpha: A Resource for Invasive Species Research.</title>
        <authorList>
            <person name="McCartney M.A."/>
            <person name="Auch B."/>
            <person name="Kono T."/>
            <person name="Mallez S."/>
            <person name="Zhang Y."/>
            <person name="Obille A."/>
            <person name="Becker A."/>
            <person name="Abrahante J.E."/>
            <person name="Garbe J."/>
            <person name="Badalamenti J.P."/>
            <person name="Herman A."/>
            <person name="Mangelson H."/>
            <person name="Liachko I."/>
            <person name="Sullivan S."/>
            <person name="Sone E.D."/>
            <person name="Koren S."/>
            <person name="Silverstein K.A.T."/>
            <person name="Beckman K.B."/>
            <person name="Gohl D.M."/>
        </authorList>
    </citation>
    <scope>NUCLEOTIDE SEQUENCE</scope>
    <source>
        <strain evidence="9">Duluth1</strain>
        <tissue evidence="9">Whole animal</tissue>
    </source>
</reference>
<evidence type="ECO:0000259" key="6">
    <source>
        <dbReference type="PROSITE" id="PS50089"/>
    </source>
</evidence>
<dbReference type="GO" id="GO:0061630">
    <property type="term" value="F:ubiquitin protein ligase activity"/>
    <property type="evidence" value="ECO:0007669"/>
    <property type="project" value="InterPro"/>
</dbReference>
<feature type="domain" description="SWIM-type" evidence="8">
    <location>
        <begin position="38"/>
        <end position="82"/>
    </location>
</feature>
<dbReference type="InterPro" id="IPR001841">
    <property type="entry name" value="Znf_RING"/>
</dbReference>
<dbReference type="PANTHER" id="PTHR21540">
    <property type="entry name" value="RING FINGER AND SWIM DOMAIN-CONTAINING PROTEIN 2"/>
    <property type="match status" value="1"/>
</dbReference>
<dbReference type="PROSITE" id="PS50135">
    <property type="entry name" value="ZF_ZZ_2"/>
    <property type="match status" value="1"/>
</dbReference>
<dbReference type="SMART" id="SM00184">
    <property type="entry name" value="RING"/>
    <property type="match status" value="2"/>
</dbReference>
<evidence type="ECO:0000256" key="1">
    <source>
        <dbReference type="ARBA" id="ARBA00022723"/>
    </source>
</evidence>
<keyword evidence="2 4" id="KW-0863">Zinc-finger</keyword>
<evidence type="ECO:0008006" key="11">
    <source>
        <dbReference type="Google" id="ProtNLM"/>
    </source>
</evidence>
<dbReference type="CDD" id="cd16494">
    <property type="entry name" value="RING-CH-C4HC3_ZSWM2"/>
    <property type="match status" value="1"/>
</dbReference>
<dbReference type="SMART" id="SM00291">
    <property type="entry name" value="ZnF_ZZ"/>
    <property type="match status" value="1"/>
</dbReference>
<feature type="domain" description="ZZ-type" evidence="7">
    <location>
        <begin position="227"/>
        <end position="278"/>
    </location>
</feature>
<accession>A0A9D4QRA1</accession>
<reference evidence="9" key="2">
    <citation type="submission" date="2020-11" db="EMBL/GenBank/DDBJ databases">
        <authorList>
            <person name="McCartney M.A."/>
            <person name="Auch B."/>
            <person name="Kono T."/>
            <person name="Mallez S."/>
            <person name="Becker A."/>
            <person name="Gohl D.M."/>
            <person name="Silverstein K.A.T."/>
            <person name="Koren S."/>
            <person name="Bechman K.B."/>
            <person name="Herman A."/>
            <person name="Abrahante J.E."/>
            <person name="Garbe J."/>
        </authorList>
    </citation>
    <scope>NUCLEOTIDE SEQUENCE</scope>
    <source>
        <strain evidence="9">Duluth1</strain>
        <tissue evidence="9">Whole animal</tissue>
    </source>
</reference>
<feature type="compositionally biased region" description="Polar residues" evidence="5">
    <location>
        <begin position="712"/>
        <end position="723"/>
    </location>
</feature>
<evidence type="ECO:0000259" key="8">
    <source>
        <dbReference type="PROSITE" id="PS50966"/>
    </source>
</evidence>
<dbReference type="SUPFAM" id="SSF57850">
    <property type="entry name" value="RING/U-box"/>
    <property type="match status" value="3"/>
</dbReference>
<evidence type="ECO:0000256" key="2">
    <source>
        <dbReference type="ARBA" id="ARBA00022771"/>
    </source>
</evidence>
<feature type="region of interest" description="Disordered" evidence="5">
    <location>
        <begin position="759"/>
        <end position="784"/>
    </location>
</feature>
<dbReference type="InterPro" id="IPR013083">
    <property type="entry name" value="Znf_RING/FYVE/PHD"/>
</dbReference>
<dbReference type="InterPro" id="IPR000433">
    <property type="entry name" value="Znf_ZZ"/>
</dbReference>
<evidence type="ECO:0000256" key="3">
    <source>
        <dbReference type="ARBA" id="ARBA00022833"/>
    </source>
</evidence>